<dbReference type="OrthoDB" id="3344514at2"/>
<name>A0A212PXX5_9CHLR</name>
<feature type="transmembrane region" description="Helical" evidence="8">
    <location>
        <begin position="191"/>
        <end position="210"/>
    </location>
</feature>
<dbReference type="AlphaFoldDB" id="A0A212PXX5"/>
<dbReference type="PANTHER" id="PTHR13929">
    <property type="entry name" value="1,4-DIHYDROXY-2-NAPHTHOATE OCTAPRENYLTRANSFERASE"/>
    <property type="match status" value="1"/>
</dbReference>
<evidence type="ECO:0000256" key="2">
    <source>
        <dbReference type="ARBA" id="ARBA00004863"/>
    </source>
</evidence>
<feature type="transmembrane region" description="Helical" evidence="8">
    <location>
        <begin position="138"/>
        <end position="155"/>
    </location>
</feature>
<dbReference type="Proteomes" id="UP000197025">
    <property type="component" value="Unassembled WGS sequence"/>
</dbReference>
<dbReference type="CDD" id="cd13962">
    <property type="entry name" value="PT_UbiA_UBIAD1"/>
    <property type="match status" value="1"/>
</dbReference>
<gene>
    <name evidence="9" type="ORF">SAMN02746019_00022030</name>
</gene>
<organism evidence="9 10">
    <name type="scientific">Thermoflexus hugenholtzii JAD2</name>
    <dbReference type="NCBI Taxonomy" id="877466"/>
    <lineage>
        <taxon>Bacteria</taxon>
        <taxon>Bacillati</taxon>
        <taxon>Chloroflexota</taxon>
        <taxon>Thermoflexia</taxon>
        <taxon>Thermoflexales</taxon>
        <taxon>Thermoflexaceae</taxon>
        <taxon>Thermoflexus</taxon>
    </lineage>
</organism>
<dbReference type="InParanoid" id="A0A212PXX5"/>
<dbReference type="EMBL" id="FYEK01000003">
    <property type="protein sequence ID" value="SNB51870.1"/>
    <property type="molecule type" value="Genomic_DNA"/>
</dbReference>
<evidence type="ECO:0000256" key="4">
    <source>
        <dbReference type="ARBA" id="ARBA00022679"/>
    </source>
</evidence>
<feature type="transmembrane region" description="Helical" evidence="8">
    <location>
        <begin position="243"/>
        <end position="265"/>
    </location>
</feature>
<dbReference type="GO" id="GO:0004659">
    <property type="term" value="F:prenyltransferase activity"/>
    <property type="evidence" value="ECO:0007669"/>
    <property type="project" value="InterPro"/>
</dbReference>
<dbReference type="RefSeq" id="WP_088569989.1">
    <property type="nucleotide sequence ID" value="NZ_FYEK01000003.1"/>
</dbReference>
<feature type="transmembrane region" description="Helical" evidence="8">
    <location>
        <begin position="115"/>
        <end position="132"/>
    </location>
</feature>
<dbReference type="InterPro" id="IPR044878">
    <property type="entry name" value="UbiA_sf"/>
</dbReference>
<dbReference type="InterPro" id="IPR000537">
    <property type="entry name" value="UbiA_prenyltransferase"/>
</dbReference>
<keyword evidence="10" id="KW-1185">Reference proteome</keyword>
<dbReference type="PANTHER" id="PTHR13929:SF0">
    <property type="entry name" value="UBIA PRENYLTRANSFERASE DOMAIN-CONTAINING PROTEIN 1"/>
    <property type="match status" value="1"/>
</dbReference>
<dbReference type="GO" id="GO:0009234">
    <property type="term" value="P:menaquinone biosynthetic process"/>
    <property type="evidence" value="ECO:0007669"/>
    <property type="project" value="UniProtKB-UniPathway"/>
</dbReference>
<evidence type="ECO:0000313" key="9">
    <source>
        <dbReference type="EMBL" id="SNB51870.1"/>
    </source>
</evidence>
<feature type="transmembrane region" description="Helical" evidence="8">
    <location>
        <begin position="28"/>
        <end position="52"/>
    </location>
</feature>
<protein>
    <submittedName>
        <fullName evidence="9">1,4-dihydroxy-2-naphthoate octaprenyltransferase</fullName>
    </submittedName>
</protein>
<accession>A0A212PXX5</accession>
<reference evidence="10" key="1">
    <citation type="submission" date="2017-06" db="EMBL/GenBank/DDBJ databases">
        <authorList>
            <person name="Varghese N."/>
            <person name="Submissions S."/>
        </authorList>
    </citation>
    <scope>NUCLEOTIDE SEQUENCE [LARGE SCALE GENOMIC DNA]</scope>
    <source>
        <strain evidence="10">JAD2</strain>
    </source>
</reference>
<dbReference type="UniPathway" id="UPA00079"/>
<evidence type="ECO:0000313" key="10">
    <source>
        <dbReference type="Proteomes" id="UP000197025"/>
    </source>
</evidence>
<comment type="pathway">
    <text evidence="2">Quinol/quinone metabolism; menaquinone biosynthesis.</text>
</comment>
<evidence type="ECO:0000256" key="6">
    <source>
        <dbReference type="ARBA" id="ARBA00022989"/>
    </source>
</evidence>
<evidence type="ECO:0000256" key="5">
    <source>
        <dbReference type="ARBA" id="ARBA00022692"/>
    </source>
</evidence>
<dbReference type="GO" id="GO:0042371">
    <property type="term" value="P:vitamin K biosynthetic process"/>
    <property type="evidence" value="ECO:0007669"/>
    <property type="project" value="TreeGrafter"/>
</dbReference>
<comment type="subcellular location">
    <subcellularLocation>
        <location evidence="1">Membrane</location>
        <topology evidence="1">Multi-pass membrane protein</topology>
    </subcellularLocation>
</comment>
<keyword evidence="6 8" id="KW-1133">Transmembrane helix</keyword>
<dbReference type="GO" id="GO:0016020">
    <property type="term" value="C:membrane"/>
    <property type="evidence" value="ECO:0007669"/>
    <property type="project" value="UniProtKB-SubCell"/>
</dbReference>
<sequence length="332" mass="36442">MWRNWLEIYRTCNLRADRPMDSISKWLIIVRCCVFPMTLISAAIGGLLAAAAGRFEPLPFALAAVGLLLAHAANNMINDYFDLETGLDTAEYARAQYAPHPVLSGMVTREQLRRAILLVNALDGLIALALTAMRGWPILAFALAGLFISVFYVAPPLRLKRIGLGELGVFLVWGPLMIGGTFYATTGTLPGWVWLASIPYAMLVSTVLIGKHIDKLEQDRARGIYTLPVLLGERMARALNAGLMVAFYLVVGGLALARVLGPWVLLTALGLPRLIDVLRTYARPRPAEPPPGYPVWPLWYVSWAFVFNRRAGALFLAGLLLNLILPLRLPAG</sequence>
<feature type="transmembrane region" description="Helical" evidence="8">
    <location>
        <begin position="167"/>
        <end position="185"/>
    </location>
</feature>
<dbReference type="InterPro" id="IPR026046">
    <property type="entry name" value="UBIAD1"/>
</dbReference>
<keyword evidence="3" id="KW-0474">Menaquinone biosynthesis</keyword>
<dbReference type="Pfam" id="PF01040">
    <property type="entry name" value="UbiA"/>
    <property type="match status" value="1"/>
</dbReference>
<keyword evidence="5 8" id="KW-0812">Transmembrane</keyword>
<feature type="transmembrane region" description="Helical" evidence="8">
    <location>
        <begin position="300"/>
        <end position="325"/>
    </location>
</feature>
<proteinExistence type="predicted"/>
<keyword evidence="4 9" id="KW-0808">Transferase</keyword>
<feature type="transmembrane region" description="Helical" evidence="8">
    <location>
        <begin position="58"/>
        <end position="77"/>
    </location>
</feature>
<evidence type="ECO:0000256" key="7">
    <source>
        <dbReference type="ARBA" id="ARBA00023136"/>
    </source>
</evidence>
<dbReference type="PIRSF" id="PIRSF005355">
    <property type="entry name" value="UBIAD1"/>
    <property type="match status" value="1"/>
</dbReference>
<evidence type="ECO:0000256" key="8">
    <source>
        <dbReference type="SAM" id="Phobius"/>
    </source>
</evidence>
<evidence type="ECO:0000256" key="3">
    <source>
        <dbReference type="ARBA" id="ARBA00022428"/>
    </source>
</evidence>
<keyword evidence="7 8" id="KW-0472">Membrane</keyword>
<evidence type="ECO:0000256" key="1">
    <source>
        <dbReference type="ARBA" id="ARBA00004141"/>
    </source>
</evidence>
<dbReference type="Gene3D" id="1.10.357.140">
    <property type="entry name" value="UbiA prenyltransferase"/>
    <property type="match status" value="1"/>
</dbReference>